<feature type="transmembrane region" description="Helical" evidence="1">
    <location>
        <begin position="125"/>
        <end position="146"/>
    </location>
</feature>
<reference evidence="2" key="1">
    <citation type="journal article" date="2014" name="Front. Microbiol.">
        <title>High frequency of phylogenetically diverse reductive dehalogenase-homologous genes in deep subseafloor sedimentary metagenomes.</title>
        <authorList>
            <person name="Kawai M."/>
            <person name="Futagami T."/>
            <person name="Toyoda A."/>
            <person name="Takaki Y."/>
            <person name="Nishi S."/>
            <person name="Hori S."/>
            <person name="Arai W."/>
            <person name="Tsubouchi T."/>
            <person name="Morono Y."/>
            <person name="Uchiyama I."/>
            <person name="Ito T."/>
            <person name="Fujiyama A."/>
            <person name="Inagaki F."/>
            <person name="Takami H."/>
        </authorList>
    </citation>
    <scope>NUCLEOTIDE SEQUENCE</scope>
    <source>
        <strain evidence="2">Expedition CK06-06</strain>
    </source>
</reference>
<feature type="transmembrane region" description="Helical" evidence="1">
    <location>
        <begin position="91"/>
        <end position="113"/>
    </location>
</feature>
<dbReference type="InterPro" id="IPR036188">
    <property type="entry name" value="FAD/NAD-bd_sf"/>
</dbReference>
<protein>
    <recommendedName>
        <fullName evidence="3">CPBP family intramembrane metalloprotease</fullName>
    </recommendedName>
</protein>
<dbReference type="EMBL" id="BARV01014757">
    <property type="protein sequence ID" value="GAI22809.1"/>
    <property type="molecule type" value="Genomic_DNA"/>
</dbReference>
<dbReference type="AlphaFoldDB" id="X1NVX2"/>
<proteinExistence type="predicted"/>
<keyword evidence="1" id="KW-0472">Membrane</keyword>
<feature type="transmembrane region" description="Helical" evidence="1">
    <location>
        <begin position="161"/>
        <end position="180"/>
    </location>
</feature>
<evidence type="ECO:0000256" key="1">
    <source>
        <dbReference type="SAM" id="Phobius"/>
    </source>
</evidence>
<name>X1NVX2_9ZZZZ</name>
<keyword evidence="1" id="KW-0812">Transmembrane</keyword>
<organism evidence="2">
    <name type="scientific">marine sediment metagenome</name>
    <dbReference type="NCBI Taxonomy" id="412755"/>
    <lineage>
        <taxon>unclassified sequences</taxon>
        <taxon>metagenomes</taxon>
        <taxon>ecological metagenomes</taxon>
    </lineage>
</organism>
<feature type="non-terminal residue" evidence="2">
    <location>
        <position position="1"/>
    </location>
</feature>
<accession>X1NVX2</accession>
<feature type="transmembrane region" description="Helical" evidence="1">
    <location>
        <begin position="66"/>
        <end position="85"/>
    </location>
</feature>
<sequence>NRSLKYYFNKLRNIDLKPFSYMFNNFNKNNNDNKISVGKIPLGLIKKTYGDRVMIVGDAACQVKPLLLALCLAPLIRIISLSMPLKDFEFVYWFIIIGIPLFIASFIVIRVLDLKSKDINLNWENPVATLLIALSGIIFGFIEYIILKPVPIISLLNLKEIIIPGLILLLFTGFLEELIFRGIIQKT</sequence>
<dbReference type="Gene3D" id="3.50.50.60">
    <property type="entry name" value="FAD/NAD(P)-binding domain"/>
    <property type="match status" value="1"/>
</dbReference>
<comment type="caution">
    <text evidence="2">The sequence shown here is derived from an EMBL/GenBank/DDBJ whole genome shotgun (WGS) entry which is preliminary data.</text>
</comment>
<evidence type="ECO:0008006" key="3">
    <source>
        <dbReference type="Google" id="ProtNLM"/>
    </source>
</evidence>
<evidence type="ECO:0000313" key="2">
    <source>
        <dbReference type="EMBL" id="GAI22809.1"/>
    </source>
</evidence>
<gene>
    <name evidence="2" type="ORF">S06H3_25613</name>
</gene>
<keyword evidence="1" id="KW-1133">Transmembrane helix</keyword>